<sequence length="155" mass="17178">MIFVDPSLAEKLAAAYDPEAFESVEQFVVMGSEVPDLPLEPITDYESFIGDQSTSYEFPELDEEQPAGMCYTSGTTGMPKGVEYTHKMLHAHTMATMVPQALNIDDADVVMPVVPMFHVNAWGCRSRRPPPGPSRCSPARRRSRRTSPGSSRRRA</sequence>
<dbReference type="STRING" id="699431.SY89_00014"/>
<feature type="compositionally biased region" description="Basic residues" evidence="1">
    <location>
        <begin position="138"/>
        <end position="155"/>
    </location>
</feature>
<protein>
    <submittedName>
        <fullName evidence="3">Long-chain-fatty-acid--CoA ligase</fullName>
    </submittedName>
</protein>
<dbReference type="InterPro" id="IPR042099">
    <property type="entry name" value="ANL_N_sf"/>
</dbReference>
<evidence type="ECO:0000313" key="4">
    <source>
        <dbReference type="EMBL" id="KPN32344.1"/>
    </source>
</evidence>
<dbReference type="InterPro" id="IPR050237">
    <property type="entry name" value="ATP-dep_AMP-bd_enzyme"/>
</dbReference>
<evidence type="ECO:0000313" key="3">
    <source>
        <dbReference type="EMBL" id="KPN29301.1"/>
    </source>
</evidence>
<dbReference type="GO" id="GO:0016874">
    <property type="term" value="F:ligase activity"/>
    <property type="evidence" value="ECO:0007669"/>
    <property type="project" value="UniProtKB-KW"/>
</dbReference>
<dbReference type="InterPro" id="IPR020845">
    <property type="entry name" value="AMP-binding_CS"/>
</dbReference>
<organism evidence="3 5">
    <name type="scientific">Halolamina pelagica</name>
    <dbReference type="NCBI Taxonomy" id="699431"/>
    <lineage>
        <taxon>Archaea</taxon>
        <taxon>Methanobacteriati</taxon>
        <taxon>Methanobacteriota</taxon>
        <taxon>Stenosarchaea group</taxon>
        <taxon>Halobacteria</taxon>
        <taxon>Halobacteriales</taxon>
        <taxon>Haloferacaceae</taxon>
    </lineage>
</organism>
<keyword evidence="5" id="KW-1185">Reference proteome</keyword>
<evidence type="ECO:0000259" key="2">
    <source>
        <dbReference type="Pfam" id="PF00501"/>
    </source>
</evidence>
<dbReference type="PROSITE" id="PS00455">
    <property type="entry name" value="AMP_BINDING"/>
    <property type="match status" value="1"/>
</dbReference>
<keyword evidence="3" id="KW-0436">Ligase</keyword>
<dbReference type="PANTHER" id="PTHR43767:SF11">
    <property type="entry name" value="MEDIUM-CHAIN-FATTY-ACID--COA LIGASE"/>
    <property type="match status" value="1"/>
</dbReference>
<comment type="caution">
    <text evidence="3">The sequence shown here is derived from an EMBL/GenBank/DDBJ whole genome shotgun (WGS) entry which is preliminary data.</text>
</comment>
<gene>
    <name evidence="3" type="ORF">SY89_00014</name>
    <name evidence="4" type="ORF">SY89_03112</name>
</gene>
<dbReference type="InterPro" id="IPR000873">
    <property type="entry name" value="AMP-dep_synth/lig_dom"/>
</dbReference>
<feature type="region of interest" description="Disordered" evidence="1">
    <location>
        <begin position="124"/>
        <end position="155"/>
    </location>
</feature>
<reference evidence="5" key="1">
    <citation type="submission" date="2013-11" db="EMBL/GenBank/DDBJ databases">
        <authorList>
            <person name="Hoang H.T."/>
            <person name="Killian M.L."/>
            <person name="Madson D.M."/>
            <person name="Arruda P.H.E."/>
            <person name="Sun D."/>
            <person name="Schwartz K.J."/>
            <person name="Yoon K."/>
        </authorList>
    </citation>
    <scope>NUCLEOTIDE SEQUENCE [LARGE SCALE GENOMIC DNA]</scope>
    <source>
        <strain evidence="5">CDK2</strain>
    </source>
</reference>
<dbReference type="SUPFAM" id="SSF56801">
    <property type="entry name" value="Acetyl-CoA synthetase-like"/>
    <property type="match status" value="1"/>
</dbReference>
<reference evidence="3" key="2">
    <citation type="submission" date="2015-08" db="EMBL/GenBank/DDBJ databases">
        <title>Genome sequence of extreme halophilic archaea of Halolamina pelagica CDK2 isolated from Rann of Kutch, India.</title>
        <authorList>
            <person name="Kaushik R."/>
            <person name="Gaba S."/>
            <person name="Singh R.N."/>
            <person name="Abrol S."/>
            <person name="Yadav A.N."/>
            <person name="Saxena A.K."/>
        </authorList>
    </citation>
    <scope>NUCLEOTIDE SEQUENCE</scope>
    <source>
        <strain evidence="3">CDK2</strain>
    </source>
</reference>
<dbReference type="EMBL" id="LGUC01000001">
    <property type="protein sequence ID" value="KPN29301.1"/>
    <property type="molecule type" value="Genomic_DNA"/>
</dbReference>
<dbReference type="Gene3D" id="3.40.50.12780">
    <property type="entry name" value="N-terminal domain of ligase-like"/>
    <property type="match status" value="1"/>
</dbReference>
<dbReference type="EMBL" id="LGUC01000001">
    <property type="protein sequence ID" value="KPN32344.1"/>
    <property type="molecule type" value="Genomic_DNA"/>
</dbReference>
<proteinExistence type="predicted"/>
<feature type="domain" description="AMP-dependent synthetase/ligase" evidence="2">
    <location>
        <begin position="49"/>
        <end position="122"/>
    </location>
</feature>
<dbReference type="PANTHER" id="PTHR43767">
    <property type="entry name" value="LONG-CHAIN-FATTY-ACID--COA LIGASE"/>
    <property type="match status" value="1"/>
</dbReference>
<dbReference type="AlphaFoldDB" id="A0A0P7FRV3"/>
<evidence type="ECO:0000313" key="5">
    <source>
        <dbReference type="Proteomes" id="UP000050535"/>
    </source>
</evidence>
<evidence type="ECO:0000256" key="1">
    <source>
        <dbReference type="SAM" id="MobiDB-lite"/>
    </source>
</evidence>
<name>A0A0P7FRV3_9EURY</name>
<dbReference type="Pfam" id="PF00501">
    <property type="entry name" value="AMP-binding"/>
    <property type="match status" value="1"/>
</dbReference>
<dbReference type="Proteomes" id="UP000050535">
    <property type="component" value="Unassembled WGS sequence"/>
</dbReference>
<accession>A0A0P7FRV3</accession>